<dbReference type="SUPFAM" id="SSF51735">
    <property type="entry name" value="NAD(P)-binding Rossmann-fold domains"/>
    <property type="match status" value="1"/>
</dbReference>
<evidence type="ECO:0000256" key="1">
    <source>
        <dbReference type="ARBA" id="ARBA00004496"/>
    </source>
</evidence>
<evidence type="ECO:0000313" key="5">
    <source>
        <dbReference type="EMBL" id="CAL8079692.1"/>
    </source>
</evidence>
<dbReference type="InterPro" id="IPR051721">
    <property type="entry name" value="Biopterin_syn/organic_redct"/>
</dbReference>
<dbReference type="EMBL" id="CAXLJM020000013">
    <property type="protein sequence ID" value="CAL8079692.1"/>
    <property type="molecule type" value="Genomic_DNA"/>
</dbReference>
<comment type="subcellular location">
    <subcellularLocation>
        <location evidence="1">Cytoplasm</location>
    </subcellularLocation>
</comment>
<evidence type="ECO:0008006" key="7">
    <source>
        <dbReference type="Google" id="ProtNLM"/>
    </source>
</evidence>
<keyword evidence="6" id="KW-1185">Reference proteome</keyword>
<accession>A0ABP1PW63</accession>
<reference evidence="5 6" key="1">
    <citation type="submission" date="2024-08" db="EMBL/GenBank/DDBJ databases">
        <authorList>
            <person name="Cucini C."/>
            <person name="Frati F."/>
        </authorList>
    </citation>
    <scope>NUCLEOTIDE SEQUENCE [LARGE SCALE GENOMIC DNA]</scope>
</reference>
<dbReference type="InterPro" id="IPR036291">
    <property type="entry name" value="NAD(P)-bd_dom_sf"/>
</dbReference>
<dbReference type="Pfam" id="PF00106">
    <property type="entry name" value="adh_short"/>
    <property type="match status" value="1"/>
</dbReference>
<dbReference type="InterPro" id="IPR002347">
    <property type="entry name" value="SDR_fam"/>
</dbReference>
<name>A0ABP1PW63_9HEXA</name>
<proteinExistence type="predicted"/>
<evidence type="ECO:0000256" key="3">
    <source>
        <dbReference type="ARBA" id="ARBA00022857"/>
    </source>
</evidence>
<gene>
    <name evidence="5" type="ORF">ODALV1_LOCUS4443</name>
</gene>
<keyword evidence="2" id="KW-0963">Cytoplasm</keyword>
<comment type="caution">
    <text evidence="5">The sequence shown here is derived from an EMBL/GenBank/DDBJ whole genome shotgun (WGS) entry which is preliminary data.</text>
</comment>
<sequence length="138" mass="15470">MGINTFISMVILSSQFFKVFNDSSKLRSIVQITSLSGLQPFKTCVLYCTGKAARDMLMKVVALESFIQVLNWAQGPVETEMFDNVCKHTGIPDLLKAFTECSDEGKVLTCEQTVTKLVKVLGEKKYVNGEHVDYFDIE</sequence>
<dbReference type="Proteomes" id="UP001642540">
    <property type="component" value="Unassembled WGS sequence"/>
</dbReference>
<evidence type="ECO:0000256" key="4">
    <source>
        <dbReference type="ARBA" id="ARBA00023002"/>
    </source>
</evidence>
<protein>
    <recommendedName>
        <fullName evidence="7">Sepiapterin reductase</fullName>
    </recommendedName>
</protein>
<keyword evidence="3" id="KW-0521">NADP</keyword>
<dbReference type="PANTHER" id="PTHR44085">
    <property type="entry name" value="SEPIAPTERIN REDUCTASE"/>
    <property type="match status" value="1"/>
</dbReference>
<organism evidence="5 6">
    <name type="scientific">Orchesella dallaii</name>
    <dbReference type="NCBI Taxonomy" id="48710"/>
    <lineage>
        <taxon>Eukaryota</taxon>
        <taxon>Metazoa</taxon>
        <taxon>Ecdysozoa</taxon>
        <taxon>Arthropoda</taxon>
        <taxon>Hexapoda</taxon>
        <taxon>Collembola</taxon>
        <taxon>Entomobryomorpha</taxon>
        <taxon>Entomobryoidea</taxon>
        <taxon>Orchesellidae</taxon>
        <taxon>Orchesellinae</taxon>
        <taxon>Orchesella</taxon>
    </lineage>
</organism>
<dbReference type="Gene3D" id="3.40.50.720">
    <property type="entry name" value="NAD(P)-binding Rossmann-like Domain"/>
    <property type="match status" value="1"/>
</dbReference>
<evidence type="ECO:0000256" key="2">
    <source>
        <dbReference type="ARBA" id="ARBA00022490"/>
    </source>
</evidence>
<keyword evidence="4" id="KW-0560">Oxidoreductase</keyword>
<evidence type="ECO:0000313" key="6">
    <source>
        <dbReference type="Proteomes" id="UP001642540"/>
    </source>
</evidence>
<dbReference type="PANTHER" id="PTHR44085:SF2">
    <property type="entry name" value="SEPIAPTERIN REDUCTASE"/>
    <property type="match status" value="1"/>
</dbReference>